<proteinExistence type="predicted"/>
<dbReference type="AlphaFoldDB" id="A0A6I6MJK6"/>
<evidence type="ECO:0000313" key="3">
    <source>
        <dbReference type="Proteomes" id="UP000431269"/>
    </source>
</evidence>
<name>A0A6I6MJK6_9CAUL</name>
<evidence type="ECO:0000256" key="1">
    <source>
        <dbReference type="SAM" id="SignalP"/>
    </source>
</evidence>
<protein>
    <recommendedName>
        <fullName evidence="4">Lipoprotein</fullName>
    </recommendedName>
</protein>
<dbReference type="KEGG" id="tsv:DSM104635_01681"/>
<reference evidence="3" key="1">
    <citation type="submission" date="2019-12" db="EMBL/GenBank/DDBJ databases">
        <title>Complete genome of Terracaulis silvestris 0127_4.</title>
        <authorList>
            <person name="Vieira S."/>
            <person name="Riedel T."/>
            <person name="Sproer C."/>
            <person name="Pascual J."/>
            <person name="Boedeker C."/>
            <person name="Overmann J."/>
        </authorList>
    </citation>
    <scope>NUCLEOTIDE SEQUENCE [LARGE SCALE GENOMIC DNA]</scope>
    <source>
        <strain evidence="3">0127_4</strain>
    </source>
</reference>
<sequence length="65" mass="6753">MGQQQIAGVAVLVAMAFLIMALSACASSEQAQFAPVLAADPIDAPAEFHDAHISNDALRDRLGSE</sequence>
<dbReference type="EMBL" id="CP047045">
    <property type="protein sequence ID" value="QGZ94849.1"/>
    <property type="molecule type" value="Genomic_DNA"/>
</dbReference>
<feature type="signal peptide" evidence="1">
    <location>
        <begin position="1"/>
        <end position="26"/>
    </location>
</feature>
<dbReference type="Proteomes" id="UP000431269">
    <property type="component" value="Chromosome"/>
</dbReference>
<keyword evidence="1" id="KW-0732">Signal</keyword>
<evidence type="ECO:0008006" key="4">
    <source>
        <dbReference type="Google" id="ProtNLM"/>
    </source>
</evidence>
<feature type="chain" id="PRO_5026090339" description="Lipoprotein" evidence="1">
    <location>
        <begin position="27"/>
        <end position="65"/>
    </location>
</feature>
<keyword evidence="3" id="KW-1185">Reference proteome</keyword>
<organism evidence="2 3">
    <name type="scientific">Terricaulis silvestris</name>
    <dbReference type="NCBI Taxonomy" id="2686094"/>
    <lineage>
        <taxon>Bacteria</taxon>
        <taxon>Pseudomonadati</taxon>
        <taxon>Pseudomonadota</taxon>
        <taxon>Alphaproteobacteria</taxon>
        <taxon>Caulobacterales</taxon>
        <taxon>Caulobacteraceae</taxon>
        <taxon>Terricaulis</taxon>
    </lineage>
</organism>
<evidence type="ECO:0000313" key="2">
    <source>
        <dbReference type="EMBL" id="QGZ94849.1"/>
    </source>
</evidence>
<accession>A0A6I6MJK6</accession>
<gene>
    <name evidence="2" type="ORF">DSM104635_01681</name>
</gene>